<reference evidence="12 13" key="1">
    <citation type="journal article" date="2018" name="Sci. Rep.">
        <title>Genomic signatures of local adaptation to the degree of environmental predictability in rotifers.</title>
        <authorList>
            <person name="Franch-Gras L."/>
            <person name="Hahn C."/>
            <person name="Garcia-Roger E.M."/>
            <person name="Carmona M.J."/>
            <person name="Serra M."/>
            <person name="Gomez A."/>
        </authorList>
    </citation>
    <scope>NUCLEOTIDE SEQUENCE [LARGE SCALE GENOMIC DNA]</scope>
    <source>
        <strain evidence="12">HYR1</strain>
    </source>
</reference>
<comment type="subcellular location">
    <subcellularLocation>
        <location evidence="1">Membrane</location>
        <topology evidence="1">Multi-pass membrane protein</topology>
    </subcellularLocation>
</comment>
<dbReference type="PANTHER" id="PTHR11690">
    <property type="entry name" value="AMILORIDE-SENSITIVE SODIUM CHANNEL-RELATED"/>
    <property type="match status" value="1"/>
</dbReference>
<keyword evidence="7 11" id="KW-0406">Ion transport</keyword>
<dbReference type="InterPro" id="IPR001873">
    <property type="entry name" value="ENaC"/>
</dbReference>
<evidence type="ECO:0000256" key="3">
    <source>
        <dbReference type="ARBA" id="ARBA00022461"/>
    </source>
</evidence>
<protein>
    <submittedName>
        <fullName evidence="12">Acid-sensing ion channel 3 isoform X1</fullName>
    </submittedName>
</protein>
<evidence type="ECO:0000313" key="12">
    <source>
        <dbReference type="EMBL" id="RNA15689.1"/>
    </source>
</evidence>
<dbReference type="Proteomes" id="UP000276133">
    <property type="component" value="Unassembled WGS sequence"/>
</dbReference>
<evidence type="ECO:0000256" key="9">
    <source>
        <dbReference type="ARBA" id="ARBA00023201"/>
    </source>
</evidence>
<dbReference type="PANTHER" id="PTHR11690:SF248">
    <property type="entry name" value="PICKPOCKET 17, ISOFORM A"/>
    <property type="match status" value="1"/>
</dbReference>
<dbReference type="Pfam" id="PF00858">
    <property type="entry name" value="ASC"/>
    <property type="match status" value="2"/>
</dbReference>
<feature type="non-terminal residue" evidence="12">
    <location>
        <position position="386"/>
    </location>
</feature>
<evidence type="ECO:0000256" key="10">
    <source>
        <dbReference type="ARBA" id="ARBA00023303"/>
    </source>
</evidence>
<dbReference type="AlphaFoldDB" id="A0A3M7QWV1"/>
<dbReference type="GO" id="GO:0015280">
    <property type="term" value="F:ligand-gated sodium channel activity"/>
    <property type="evidence" value="ECO:0007669"/>
    <property type="project" value="TreeGrafter"/>
</dbReference>
<evidence type="ECO:0000256" key="1">
    <source>
        <dbReference type="ARBA" id="ARBA00004141"/>
    </source>
</evidence>
<accession>A0A3M7QWV1</accession>
<comment type="caution">
    <text evidence="12">The sequence shown here is derived from an EMBL/GenBank/DDBJ whole genome shotgun (WGS) entry which is preliminary data.</text>
</comment>
<dbReference type="GO" id="GO:0005886">
    <property type="term" value="C:plasma membrane"/>
    <property type="evidence" value="ECO:0007669"/>
    <property type="project" value="TreeGrafter"/>
</dbReference>
<evidence type="ECO:0000256" key="5">
    <source>
        <dbReference type="ARBA" id="ARBA00022989"/>
    </source>
</evidence>
<keyword evidence="8" id="KW-0472">Membrane</keyword>
<evidence type="ECO:0000256" key="2">
    <source>
        <dbReference type="ARBA" id="ARBA00022448"/>
    </source>
</evidence>
<dbReference type="PRINTS" id="PR01078">
    <property type="entry name" value="AMINACHANNEL"/>
</dbReference>
<evidence type="ECO:0000256" key="6">
    <source>
        <dbReference type="ARBA" id="ARBA00023053"/>
    </source>
</evidence>
<evidence type="ECO:0000256" key="4">
    <source>
        <dbReference type="ARBA" id="ARBA00022692"/>
    </source>
</evidence>
<sequence>MKKEILEIMFDCAQVSTSHALPKIVTNKNWFIKALWIISLLVSSAYCIYNLNKSFLYFLNYESITLIETHRLKSIQFPTVTFCSKNPFNPIKLKNYQNISKKINQIKSYLIQNEDNLSILQFMTYVQHESLQNVIEFKELLNYVGYELNDILIDCRFGTVVCDQSNFVNVTIPKFGNCFQFNSGKLLNGSKTDLKQSKAPGISTGLKLVLFGGFSSPEIDLFYSKGVQIFVHNSSTLPYADFDSLNVALGYETDIVVSQRMTRKLPHPYSRCLKNTSRKDSFDSRIYTRTVALLETYNQKMCLMALDKLSNVSYNNNVSSFNQFKENFLAVNIYHDDIAMAFVEEKPTRTVEQLVAEIGGFLGLCAGLQQASKLDLRRRETVGSHL</sequence>
<comment type="similarity">
    <text evidence="11">Belongs to the amiloride-sensitive sodium channel (TC 1.A.6) family.</text>
</comment>
<keyword evidence="9 11" id="KW-0739">Sodium transport</keyword>
<name>A0A3M7QWV1_BRAPC</name>
<dbReference type="OrthoDB" id="10051479at2759"/>
<evidence type="ECO:0000256" key="7">
    <source>
        <dbReference type="ARBA" id="ARBA00023065"/>
    </source>
</evidence>
<keyword evidence="13" id="KW-1185">Reference proteome</keyword>
<keyword evidence="3 11" id="KW-0894">Sodium channel</keyword>
<organism evidence="12 13">
    <name type="scientific">Brachionus plicatilis</name>
    <name type="common">Marine rotifer</name>
    <name type="synonym">Brachionus muelleri</name>
    <dbReference type="NCBI Taxonomy" id="10195"/>
    <lineage>
        <taxon>Eukaryota</taxon>
        <taxon>Metazoa</taxon>
        <taxon>Spiralia</taxon>
        <taxon>Gnathifera</taxon>
        <taxon>Rotifera</taxon>
        <taxon>Eurotatoria</taxon>
        <taxon>Monogononta</taxon>
        <taxon>Pseudotrocha</taxon>
        <taxon>Ploima</taxon>
        <taxon>Brachionidae</taxon>
        <taxon>Brachionus</taxon>
    </lineage>
</organism>
<keyword evidence="6" id="KW-0915">Sodium</keyword>
<evidence type="ECO:0000256" key="11">
    <source>
        <dbReference type="RuleBase" id="RU000679"/>
    </source>
</evidence>
<gene>
    <name evidence="12" type="ORF">BpHYR1_014996</name>
</gene>
<keyword evidence="5" id="KW-1133">Transmembrane helix</keyword>
<evidence type="ECO:0000256" key="8">
    <source>
        <dbReference type="ARBA" id="ARBA00023136"/>
    </source>
</evidence>
<keyword evidence="2 11" id="KW-0813">Transport</keyword>
<dbReference type="EMBL" id="REGN01004908">
    <property type="protein sequence ID" value="RNA15689.1"/>
    <property type="molecule type" value="Genomic_DNA"/>
</dbReference>
<evidence type="ECO:0000313" key="13">
    <source>
        <dbReference type="Proteomes" id="UP000276133"/>
    </source>
</evidence>
<dbReference type="Gene3D" id="2.60.470.10">
    <property type="entry name" value="Acid-sensing ion channels like domains"/>
    <property type="match status" value="1"/>
</dbReference>
<proteinExistence type="inferred from homology"/>
<keyword evidence="4 11" id="KW-0812">Transmembrane</keyword>
<keyword evidence="10 11" id="KW-0407">Ion channel</keyword>